<dbReference type="PANTHER" id="PTHR30372:SF4">
    <property type="entry name" value="LIPID-A-DISACCHARIDE SYNTHASE, MITOCHONDRIAL-RELATED"/>
    <property type="match status" value="1"/>
</dbReference>
<evidence type="ECO:0000256" key="7">
    <source>
        <dbReference type="ARBA" id="ARBA00022676"/>
    </source>
</evidence>
<gene>
    <name evidence="12" type="ORF">EL18_01210</name>
</gene>
<dbReference type="NCBIfam" id="TIGR00215">
    <property type="entry name" value="lpxB"/>
    <property type="match status" value="1"/>
</dbReference>
<dbReference type="EMBL" id="JMQM01000001">
    <property type="protein sequence ID" value="KFB10180.1"/>
    <property type="molecule type" value="Genomic_DNA"/>
</dbReference>
<evidence type="ECO:0000256" key="8">
    <source>
        <dbReference type="ARBA" id="ARBA00022679"/>
    </source>
</evidence>
<evidence type="ECO:0000256" key="11">
    <source>
        <dbReference type="NCBIfam" id="TIGR00215"/>
    </source>
</evidence>
<evidence type="ECO:0000256" key="9">
    <source>
        <dbReference type="ARBA" id="ARBA00023098"/>
    </source>
</evidence>
<dbReference type="OrthoDB" id="9801642at2"/>
<dbReference type="InterPro" id="IPR003835">
    <property type="entry name" value="Glyco_trans_19"/>
</dbReference>
<comment type="similarity">
    <text evidence="2">Belongs to the LpxB family.</text>
</comment>
<dbReference type="GO" id="GO:0009245">
    <property type="term" value="P:lipid A biosynthetic process"/>
    <property type="evidence" value="ECO:0007669"/>
    <property type="project" value="UniProtKB-UniRule"/>
</dbReference>
<evidence type="ECO:0000313" key="12">
    <source>
        <dbReference type="EMBL" id="KFB10180.1"/>
    </source>
</evidence>
<comment type="catalytic activity">
    <reaction evidence="10">
        <text>a lipid X + a UDP-2-N,3-O-bis[(3R)-3-hydroxyacyl]-alpha-D-glucosamine = a lipid A disaccharide + UDP + H(+)</text>
        <dbReference type="Rhea" id="RHEA:67828"/>
        <dbReference type="ChEBI" id="CHEBI:15378"/>
        <dbReference type="ChEBI" id="CHEBI:58223"/>
        <dbReference type="ChEBI" id="CHEBI:137748"/>
        <dbReference type="ChEBI" id="CHEBI:176338"/>
        <dbReference type="ChEBI" id="CHEBI:176343"/>
        <dbReference type="EC" id="2.4.1.182"/>
    </reaction>
</comment>
<evidence type="ECO:0000256" key="6">
    <source>
        <dbReference type="ARBA" id="ARBA00022556"/>
    </source>
</evidence>
<keyword evidence="13" id="KW-1185">Reference proteome</keyword>
<evidence type="ECO:0000256" key="3">
    <source>
        <dbReference type="ARBA" id="ARBA00012687"/>
    </source>
</evidence>
<evidence type="ECO:0000256" key="4">
    <source>
        <dbReference type="ARBA" id="ARBA00020902"/>
    </source>
</evidence>
<protein>
    <recommendedName>
        <fullName evidence="4 11">Lipid-A-disaccharide synthase</fullName>
        <ecNumber evidence="3 11">2.4.1.182</ecNumber>
    </recommendedName>
</protein>
<evidence type="ECO:0000256" key="5">
    <source>
        <dbReference type="ARBA" id="ARBA00022516"/>
    </source>
</evidence>
<dbReference type="STRING" id="472175.EL18_01210"/>
<evidence type="ECO:0000256" key="1">
    <source>
        <dbReference type="ARBA" id="ARBA00002056"/>
    </source>
</evidence>
<evidence type="ECO:0000256" key="10">
    <source>
        <dbReference type="ARBA" id="ARBA00048975"/>
    </source>
</evidence>
<dbReference type="AlphaFoldDB" id="A0A084UB44"/>
<name>A0A084UB44_9HYPH</name>
<proteinExistence type="inferred from homology"/>
<dbReference type="GO" id="GO:0016020">
    <property type="term" value="C:membrane"/>
    <property type="evidence" value="ECO:0007669"/>
    <property type="project" value="GOC"/>
</dbReference>
<dbReference type="SUPFAM" id="SSF53756">
    <property type="entry name" value="UDP-Glycosyltransferase/glycogen phosphorylase"/>
    <property type="match status" value="1"/>
</dbReference>
<organism evidence="12 13">
    <name type="scientific">Nitratireductor basaltis</name>
    <dbReference type="NCBI Taxonomy" id="472175"/>
    <lineage>
        <taxon>Bacteria</taxon>
        <taxon>Pseudomonadati</taxon>
        <taxon>Pseudomonadota</taxon>
        <taxon>Alphaproteobacteria</taxon>
        <taxon>Hyphomicrobiales</taxon>
        <taxon>Phyllobacteriaceae</taxon>
        <taxon>Nitratireductor</taxon>
    </lineage>
</organism>
<keyword evidence="5" id="KW-0444">Lipid biosynthesis</keyword>
<accession>A0A084UB44</accession>
<dbReference type="RefSeq" id="WP_036484116.1">
    <property type="nucleotide sequence ID" value="NZ_JMQM01000001.1"/>
</dbReference>
<keyword evidence="6" id="KW-0441">Lipid A biosynthesis</keyword>
<evidence type="ECO:0000256" key="2">
    <source>
        <dbReference type="ARBA" id="ARBA00007868"/>
    </source>
</evidence>
<sequence length="382" mass="42193">MRIAIVAGEESGDILGADLVSALERQSGRKVELVGVGGRNLQALGLKSLFRSEEIALMGVSAIIRDLPRLLRRIRQTASAIVEARPECLITIDSPEFALRVARRVHEARPDLPIVHYVCPSVWAWRPGRAAQMKPYVDHILCLLPFEPKVLRELDGPAGTYVGHRLNADSNLLAAAHEQLARPPKVHSARKNLLVLPGSRRGEVTKLLKPFGQTVKQLADRGHEFELLLPTVPHVEKLVEQGTRDWVVAPRIILDEQEKWRAFAQADAALACSGTVALELALARIPFASCYKTDPLARMLISMITVWSASLPNLIAGWPVVPEFFDDFVRPEYLARLTEQLWEDTPTRQAQREGFAQVAAALSTPEPSGELAAKAVLNLLSR</sequence>
<dbReference type="Pfam" id="PF02684">
    <property type="entry name" value="LpxB"/>
    <property type="match status" value="1"/>
</dbReference>
<comment type="function">
    <text evidence="1">Condensation of UDP-2,3-diacylglucosamine and 2,3-diacylglucosamine-1-phosphate to form lipid A disaccharide, a precursor of lipid A, a phosphorylated glycolipid that anchors the lipopolysaccharide to the outer membrane of the cell.</text>
</comment>
<dbReference type="PANTHER" id="PTHR30372">
    <property type="entry name" value="LIPID-A-DISACCHARIDE SYNTHASE"/>
    <property type="match status" value="1"/>
</dbReference>
<keyword evidence="7 12" id="KW-0328">Glycosyltransferase</keyword>
<keyword evidence="9" id="KW-0443">Lipid metabolism</keyword>
<dbReference type="GO" id="GO:0008915">
    <property type="term" value="F:lipid-A-disaccharide synthase activity"/>
    <property type="evidence" value="ECO:0007669"/>
    <property type="project" value="UniProtKB-UniRule"/>
</dbReference>
<reference evidence="12 13" key="1">
    <citation type="submission" date="2014-05" db="EMBL/GenBank/DDBJ databases">
        <title>Draft Genome Sequence of Nitratireductor basaltis Strain UMTGB225, A Marine Bacterium Isolated from Green Barrel Tunicate.</title>
        <authorList>
            <person name="Gan H.Y."/>
        </authorList>
    </citation>
    <scope>NUCLEOTIDE SEQUENCE [LARGE SCALE GENOMIC DNA]</scope>
    <source>
        <strain evidence="12 13">UMTGB225</strain>
    </source>
</reference>
<evidence type="ECO:0000313" key="13">
    <source>
        <dbReference type="Proteomes" id="UP000053675"/>
    </source>
</evidence>
<dbReference type="Proteomes" id="UP000053675">
    <property type="component" value="Unassembled WGS sequence"/>
</dbReference>
<keyword evidence="8 12" id="KW-0808">Transferase</keyword>
<dbReference type="EC" id="2.4.1.182" evidence="3 11"/>
<comment type="caution">
    <text evidence="12">The sequence shown here is derived from an EMBL/GenBank/DDBJ whole genome shotgun (WGS) entry which is preliminary data.</text>
</comment>
<dbReference type="eggNOG" id="COG0763">
    <property type="taxonomic scope" value="Bacteria"/>
</dbReference>
<dbReference type="PATRIC" id="fig|472175.3.peg.1219"/>
<dbReference type="GO" id="GO:0005543">
    <property type="term" value="F:phospholipid binding"/>
    <property type="evidence" value="ECO:0007669"/>
    <property type="project" value="TreeGrafter"/>
</dbReference>